<dbReference type="EMBL" id="CP016076">
    <property type="protein sequence ID" value="APU17775.1"/>
    <property type="molecule type" value="Genomic_DNA"/>
</dbReference>
<dbReference type="InterPro" id="IPR004360">
    <property type="entry name" value="Glyas_Fos-R_dOase_dom"/>
</dbReference>
<accession>A0AAC9LJ41</accession>
<dbReference type="SUPFAM" id="SSF54593">
    <property type="entry name" value="Glyoxalase/Bleomycin resistance protein/Dihydroxybiphenyl dioxygenase"/>
    <property type="match status" value="1"/>
</dbReference>
<dbReference type="Gene3D" id="3.10.180.10">
    <property type="entry name" value="2,3-Dihydroxybiphenyl 1,2-Dioxygenase, domain 1"/>
    <property type="match status" value="1"/>
</dbReference>
<evidence type="ECO:0000259" key="1">
    <source>
        <dbReference type="Pfam" id="PF00903"/>
    </source>
</evidence>
<proteinExistence type="predicted"/>
<evidence type="ECO:0000313" key="3">
    <source>
        <dbReference type="Proteomes" id="UP000185511"/>
    </source>
</evidence>
<feature type="domain" description="Glyoxalase/fosfomycin resistance/dioxygenase" evidence="1">
    <location>
        <begin position="15"/>
        <end position="117"/>
    </location>
</feature>
<dbReference type="RefSeq" id="WP_075743029.1">
    <property type="nucleotide sequence ID" value="NZ_CP016076.1"/>
</dbReference>
<evidence type="ECO:0000313" key="2">
    <source>
        <dbReference type="EMBL" id="APU17775.1"/>
    </source>
</evidence>
<gene>
    <name evidence="2" type="ORF">UA74_28910</name>
</gene>
<keyword evidence="3" id="KW-1185">Reference proteome</keyword>
<sequence length="128" mass="13898">MAGPDVTAFISYAHVRDLGCSIDFYQTVGLPLAESVERAGRTVWALLGTGAARLMLAQADERVDHRRQGVLFYLYVTGAAELHRRLVDAGLDPAPITYPEHMPAGEFRLADPDGYVLLLGDPTAADQN</sequence>
<name>A0AAC9LJ41_9PSEU</name>
<dbReference type="Proteomes" id="UP000185511">
    <property type="component" value="Chromosome"/>
</dbReference>
<dbReference type="AlphaFoldDB" id="A0AAC9LJ41"/>
<dbReference type="KEGG" id="acad:UA74_28910"/>
<reference evidence="3" key="1">
    <citation type="submission" date="2016-06" db="EMBL/GenBank/DDBJ databases">
        <title>Complete genome sequence of Actinoalloteichus fjordicus DSM 46855 (=ADI127-17), type strain of the new species Actinoalloteichus fjordicus.</title>
        <authorList>
            <person name="Ruckert C."/>
            <person name="Nouioui I."/>
            <person name="Willmese J."/>
            <person name="van Wezel G."/>
            <person name="Klenk H.-P."/>
            <person name="Kalinowski J."/>
            <person name="Zotchev S.B."/>
        </authorList>
    </citation>
    <scope>NUCLEOTIDE SEQUENCE [LARGE SCALE GENOMIC DNA]</scope>
    <source>
        <strain evidence="3">ADI127-7</strain>
    </source>
</reference>
<dbReference type="Pfam" id="PF00903">
    <property type="entry name" value="Glyoxalase"/>
    <property type="match status" value="1"/>
</dbReference>
<organism evidence="2 3">
    <name type="scientific">Actinoalloteichus fjordicus</name>
    <dbReference type="NCBI Taxonomy" id="1612552"/>
    <lineage>
        <taxon>Bacteria</taxon>
        <taxon>Bacillati</taxon>
        <taxon>Actinomycetota</taxon>
        <taxon>Actinomycetes</taxon>
        <taxon>Pseudonocardiales</taxon>
        <taxon>Pseudonocardiaceae</taxon>
        <taxon>Actinoalloteichus</taxon>
    </lineage>
</organism>
<protein>
    <submittedName>
        <fullName evidence="2">Glyoxalase-like domain</fullName>
    </submittedName>
</protein>
<dbReference type="InterPro" id="IPR029068">
    <property type="entry name" value="Glyas_Bleomycin-R_OHBP_Dase"/>
</dbReference>